<feature type="region of interest" description="Disordered" evidence="1">
    <location>
        <begin position="374"/>
        <end position="394"/>
    </location>
</feature>
<dbReference type="Pfam" id="PF26503">
    <property type="entry name" value="DUF8167_3rd"/>
    <property type="match status" value="1"/>
</dbReference>
<dbReference type="GeneID" id="73043365"/>
<dbReference type="SUPFAM" id="SSF116726">
    <property type="entry name" value="TrkA C-terminal domain-like"/>
    <property type="match status" value="1"/>
</dbReference>
<name>A0ABD5Q5B5_9EURY</name>
<dbReference type="InterPro" id="IPR058604">
    <property type="entry name" value="DUF8167_3rd"/>
</dbReference>
<feature type="transmembrane region" description="Helical" evidence="2">
    <location>
        <begin position="12"/>
        <end position="35"/>
    </location>
</feature>
<accession>A0ABD5Q5B5</accession>
<dbReference type="Proteomes" id="UP001595945">
    <property type="component" value="Unassembled WGS sequence"/>
</dbReference>
<keyword evidence="5" id="KW-1185">Reference proteome</keyword>
<evidence type="ECO:0000256" key="2">
    <source>
        <dbReference type="SAM" id="Phobius"/>
    </source>
</evidence>
<feature type="transmembrane region" description="Helical" evidence="2">
    <location>
        <begin position="47"/>
        <end position="70"/>
    </location>
</feature>
<evidence type="ECO:0000259" key="3">
    <source>
        <dbReference type="PROSITE" id="PS51202"/>
    </source>
</evidence>
<dbReference type="InterPro" id="IPR036721">
    <property type="entry name" value="RCK_C_sf"/>
</dbReference>
<keyword evidence="2" id="KW-1133">Transmembrane helix</keyword>
<dbReference type="PROSITE" id="PS51202">
    <property type="entry name" value="RCK_C"/>
    <property type="match status" value="1"/>
</dbReference>
<dbReference type="InterPro" id="IPR058480">
    <property type="entry name" value="DUF8167_N"/>
</dbReference>
<dbReference type="Pfam" id="PF26501">
    <property type="entry name" value="DUF8167"/>
    <property type="match status" value="1"/>
</dbReference>
<sequence>MSLLTALERPAMAVLRVVGLSLLAGGVATVAGVGYRSYTHEEMPEGLAVLVGMGVVGAWLNTTTALRQFLSTGEAGPTPETALVNVAAFVFGAAAAAIGARSGARILAGVVGYDAEVSRFVGSVGRFVAVELPEEIEDIDGYEPLDAATRETIAGKTLRFPRGLSRAELTERLAERLRDDYGAGHVDVELADDGTVEFLAVGGRVSGLGPTLAPGTVAVAVRADPAFGASAGDFVQVWRRNSSAAGDADAAPERVATAELRAAVDDVATLALDAADAARLDRDTEYRLVTLPAELRADREFSARLRAADETFGAVTLTEASPLVGAPVASIDATVVAVRDATGVETIPADDRRLAPGDTLYVVGRPDTLRRIEAAASEATPTESEDEAAVSGRK</sequence>
<protein>
    <submittedName>
        <fullName evidence="4">TrkA C-terminal domain-containing protein</fullName>
    </submittedName>
</protein>
<comment type="caution">
    <text evidence="4">The sequence shown here is derived from an EMBL/GenBank/DDBJ whole genome shotgun (WGS) entry which is preliminary data.</text>
</comment>
<reference evidence="4 5" key="1">
    <citation type="journal article" date="2019" name="Int. J. Syst. Evol. Microbiol.">
        <title>The Global Catalogue of Microorganisms (GCM) 10K type strain sequencing project: providing services to taxonomists for standard genome sequencing and annotation.</title>
        <authorList>
            <consortium name="The Broad Institute Genomics Platform"/>
            <consortium name="The Broad Institute Genome Sequencing Center for Infectious Disease"/>
            <person name="Wu L."/>
            <person name="Ma J."/>
        </authorList>
    </citation>
    <scope>NUCLEOTIDE SEQUENCE [LARGE SCALE GENOMIC DNA]</scope>
    <source>
        <strain evidence="4 5">XZYJ18</strain>
    </source>
</reference>
<feature type="domain" description="RCK C-terminal" evidence="3">
    <location>
        <begin position="300"/>
        <end position="378"/>
    </location>
</feature>
<feature type="transmembrane region" description="Helical" evidence="2">
    <location>
        <begin position="82"/>
        <end position="100"/>
    </location>
</feature>
<keyword evidence="2" id="KW-0472">Membrane</keyword>
<evidence type="ECO:0000313" key="4">
    <source>
        <dbReference type="EMBL" id="MFC4825907.1"/>
    </source>
</evidence>
<proteinExistence type="predicted"/>
<keyword evidence="2" id="KW-0812">Transmembrane</keyword>
<dbReference type="InterPro" id="IPR058603">
    <property type="entry name" value="DUF8167_2nd"/>
</dbReference>
<dbReference type="Pfam" id="PF26502">
    <property type="entry name" value="DUF8167_2nd"/>
    <property type="match status" value="1"/>
</dbReference>
<dbReference type="InterPro" id="IPR006037">
    <property type="entry name" value="RCK_C"/>
</dbReference>
<gene>
    <name evidence="4" type="ORF">ACFO9K_16750</name>
</gene>
<dbReference type="AlphaFoldDB" id="A0ABD5Q5B5"/>
<evidence type="ECO:0000313" key="5">
    <source>
        <dbReference type="Proteomes" id="UP001595945"/>
    </source>
</evidence>
<dbReference type="EMBL" id="JBHSHT010000002">
    <property type="protein sequence ID" value="MFC4825907.1"/>
    <property type="molecule type" value="Genomic_DNA"/>
</dbReference>
<evidence type="ECO:0000256" key="1">
    <source>
        <dbReference type="SAM" id="MobiDB-lite"/>
    </source>
</evidence>
<organism evidence="4 5">
    <name type="scientific">Halorussus aquaticus</name>
    <dbReference type="NCBI Taxonomy" id="2953748"/>
    <lineage>
        <taxon>Archaea</taxon>
        <taxon>Methanobacteriati</taxon>
        <taxon>Methanobacteriota</taxon>
        <taxon>Stenosarchaea group</taxon>
        <taxon>Halobacteria</taxon>
        <taxon>Halobacteriales</taxon>
        <taxon>Haladaptataceae</taxon>
        <taxon>Halorussus</taxon>
    </lineage>
</organism>
<dbReference type="Pfam" id="PF02080">
    <property type="entry name" value="TrkA_C"/>
    <property type="match status" value="1"/>
</dbReference>
<dbReference type="RefSeq" id="WP_254268467.1">
    <property type="nucleotide sequence ID" value="NZ_CP100400.1"/>
</dbReference>
<dbReference type="Gene3D" id="3.30.70.1450">
    <property type="entry name" value="Regulator of K+ conductance, C-terminal domain"/>
    <property type="match status" value="1"/>
</dbReference>